<evidence type="ECO:0000313" key="1">
    <source>
        <dbReference type="EMBL" id="KAF7674693.1"/>
    </source>
</evidence>
<dbReference type="GeneID" id="62205678"/>
<gene>
    <name evidence="1" type="ORF">GT037_007453</name>
</gene>
<name>A0A8H7B514_9PLEO</name>
<reference evidence="1" key="1">
    <citation type="submission" date="2020-01" db="EMBL/GenBank/DDBJ databases">
        <authorList>
            <person name="Feng Z.H.Z."/>
        </authorList>
    </citation>
    <scope>NUCLEOTIDE SEQUENCE</scope>
    <source>
        <strain evidence="1">CBS107.38</strain>
    </source>
</reference>
<evidence type="ECO:0000313" key="2">
    <source>
        <dbReference type="Proteomes" id="UP000596902"/>
    </source>
</evidence>
<dbReference type="EMBL" id="JAAABM010000010">
    <property type="protein sequence ID" value="KAF7674693.1"/>
    <property type="molecule type" value="Genomic_DNA"/>
</dbReference>
<proteinExistence type="predicted"/>
<accession>A0A8H7B514</accession>
<dbReference type="Proteomes" id="UP000596902">
    <property type="component" value="Unassembled WGS sequence"/>
</dbReference>
<dbReference type="AlphaFoldDB" id="A0A8H7B514"/>
<keyword evidence="2" id="KW-1185">Reference proteome</keyword>
<sequence length="136" mass="15724">FHRGYDQVRQADFIQKICNEYRNECDKGDYCEYAGGYQKGSYDDVHDSRDYDDYGGMIGGNCGYYDYVGYPGVVSLYDENVEFWGRHGEYGWYGYGGLDDFDGGLMNLKIVDFLVAMRVMVDMTAIKWGYEGHFDD</sequence>
<protein>
    <submittedName>
        <fullName evidence="1">Uncharacterized protein</fullName>
    </submittedName>
</protein>
<feature type="non-terminal residue" evidence="1">
    <location>
        <position position="1"/>
    </location>
</feature>
<reference evidence="1" key="2">
    <citation type="submission" date="2020-08" db="EMBL/GenBank/DDBJ databases">
        <title>Draft Genome Sequence of Cumin Blight Pathogen Alternaria burnsii.</title>
        <authorList>
            <person name="Feng Z."/>
        </authorList>
    </citation>
    <scope>NUCLEOTIDE SEQUENCE</scope>
    <source>
        <strain evidence="1">CBS107.38</strain>
    </source>
</reference>
<comment type="caution">
    <text evidence="1">The sequence shown here is derived from an EMBL/GenBank/DDBJ whole genome shotgun (WGS) entry which is preliminary data.</text>
</comment>
<dbReference type="RefSeq" id="XP_038784988.1">
    <property type="nucleotide sequence ID" value="XM_038932500.1"/>
</dbReference>
<organism evidence="1 2">
    <name type="scientific">Alternaria burnsii</name>
    <dbReference type="NCBI Taxonomy" id="1187904"/>
    <lineage>
        <taxon>Eukaryota</taxon>
        <taxon>Fungi</taxon>
        <taxon>Dikarya</taxon>
        <taxon>Ascomycota</taxon>
        <taxon>Pezizomycotina</taxon>
        <taxon>Dothideomycetes</taxon>
        <taxon>Pleosporomycetidae</taxon>
        <taxon>Pleosporales</taxon>
        <taxon>Pleosporineae</taxon>
        <taxon>Pleosporaceae</taxon>
        <taxon>Alternaria</taxon>
        <taxon>Alternaria sect. Alternaria</taxon>
    </lineage>
</organism>